<proteinExistence type="inferred from homology"/>
<evidence type="ECO:0000313" key="6">
    <source>
        <dbReference type="EMBL" id="MDB1125577.1"/>
    </source>
</evidence>
<evidence type="ECO:0000256" key="4">
    <source>
        <dbReference type="ARBA" id="ARBA00023163"/>
    </source>
</evidence>
<dbReference type="PRINTS" id="PR00039">
    <property type="entry name" value="HTHLYSR"/>
</dbReference>
<dbReference type="RefSeq" id="WP_272139423.1">
    <property type="nucleotide sequence ID" value="NZ_JAQLOI010000003.1"/>
</dbReference>
<evidence type="ECO:0000256" key="3">
    <source>
        <dbReference type="ARBA" id="ARBA00023125"/>
    </source>
</evidence>
<dbReference type="Gene3D" id="3.40.190.10">
    <property type="entry name" value="Periplasmic binding protein-like II"/>
    <property type="match status" value="2"/>
</dbReference>
<dbReference type="InterPro" id="IPR036390">
    <property type="entry name" value="WH_DNA-bd_sf"/>
</dbReference>
<keyword evidence="4" id="KW-0804">Transcription</keyword>
<organism evidence="6 7">
    <name type="scientific">Vibrio algarum</name>
    <dbReference type="NCBI Taxonomy" id="3020714"/>
    <lineage>
        <taxon>Bacteria</taxon>
        <taxon>Pseudomonadati</taxon>
        <taxon>Pseudomonadota</taxon>
        <taxon>Gammaproteobacteria</taxon>
        <taxon>Vibrionales</taxon>
        <taxon>Vibrionaceae</taxon>
        <taxon>Vibrio</taxon>
    </lineage>
</organism>
<dbReference type="Pfam" id="PF03466">
    <property type="entry name" value="LysR_substrate"/>
    <property type="match status" value="1"/>
</dbReference>
<dbReference type="InterPro" id="IPR005119">
    <property type="entry name" value="LysR_subst-bd"/>
</dbReference>
<evidence type="ECO:0000259" key="5">
    <source>
        <dbReference type="PROSITE" id="PS50931"/>
    </source>
</evidence>
<protein>
    <submittedName>
        <fullName evidence="6">LysR family transcriptional regulator</fullName>
    </submittedName>
</protein>
<dbReference type="PROSITE" id="PS50931">
    <property type="entry name" value="HTH_LYSR"/>
    <property type="match status" value="1"/>
</dbReference>
<name>A0ABT4YVH2_9VIBR</name>
<dbReference type="SUPFAM" id="SSF53850">
    <property type="entry name" value="Periplasmic binding protein-like II"/>
    <property type="match status" value="1"/>
</dbReference>
<dbReference type="InterPro" id="IPR036388">
    <property type="entry name" value="WH-like_DNA-bd_sf"/>
</dbReference>
<reference evidence="6 7" key="1">
    <citation type="submission" date="2023-01" db="EMBL/GenBank/DDBJ databases">
        <title>Vibrio sp. KJ40-1 sp.nov, isolated from marine algae.</title>
        <authorList>
            <person name="Butt M."/>
            <person name="Kim J.M.J."/>
            <person name="Jeon C.O.C."/>
        </authorList>
    </citation>
    <scope>NUCLEOTIDE SEQUENCE [LARGE SCALE GENOMIC DNA]</scope>
    <source>
        <strain evidence="6 7">KJ40-1</strain>
    </source>
</reference>
<dbReference type="EMBL" id="JAQLOI010000003">
    <property type="protein sequence ID" value="MDB1125577.1"/>
    <property type="molecule type" value="Genomic_DNA"/>
</dbReference>
<dbReference type="InterPro" id="IPR058163">
    <property type="entry name" value="LysR-type_TF_proteobact-type"/>
</dbReference>
<keyword evidence="3" id="KW-0238">DNA-binding</keyword>
<comment type="caution">
    <text evidence="6">The sequence shown here is derived from an EMBL/GenBank/DDBJ whole genome shotgun (WGS) entry which is preliminary data.</text>
</comment>
<evidence type="ECO:0000256" key="2">
    <source>
        <dbReference type="ARBA" id="ARBA00023015"/>
    </source>
</evidence>
<dbReference type="Gene3D" id="1.10.10.10">
    <property type="entry name" value="Winged helix-like DNA-binding domain superfamily/Winged helix DNA-binding domain"/>
    <property type="match status" value="1"/>
</dbReference>
<dbReference type="InterPro" id="IPR000847">
    <property type="entry name" value="LysR_HTH_N"/>
</dbReference>
<comment type="similarity">
    <text evidence="1">Belongs to the LysR transcriptional regulatory family.</text>
</comment>
<evidence type="ECO:0000256" key="1">
    <source>
        <dbReference type="ARBA" id="ARBA00009437"/>
    </source>
</evidence>
<evidence type="ECO:0000313" key="7">
    <source>
        <dbReference type="Proteomes" id="UP001210678"/>
    </source>
</evidence>
<keyword evidence="2" id="KW-0805">Transcription regulation</keyword>
<dbReference type="Proteomes" id="UP001210678">
    <property type="component" value="Unassembled WGS sequence"/>
</dbReference>
<keyword evidence="7" id="KW-1185">Reference proteome</keyword>
<dbReference type="PANTHER" id="PTHR30537">
    <property type="entry name" value="HTH-TYPE TRANSCRIPTIONAL REGULATOR"/>
    <property type="match status" value="1"/>
</dbReference>
<gene>
    <name evidence="6" type="ORF">PGX00_18680</name>
</gene>
<dbReference type="SUPFAM" id="SSF46785">
    <property type="entry name" value="Winged helix' DNA-binding domain"/>
    <property type="match status" value="1"/>
</dbReference>
<dbReference type="PANTHER" id="PTHR30537:SF26">
    <property type="entry name" value="GLYCINE CLEAVAGE SYSTEM TRANSCRIPTIONAL ACTIVATOR"/>
    <property type="match status" value="1"/>
</dbReference>
<dbReference type="Pfam" id="PF00126">
    <property type="entry name" value="HTH_1"/>
    <property type="match status" value="1"/>
</dbReference>
<sequence>MNNRLPSIKSLQVFLITAKQLNLTRAAERLNITQGAVSRQIQMLEDLLGVQLFYRKARGLKLTAQGEKFIPHAEDIVTRLRKAVVGMSSQSEIIKLNAPSCITSWILPNLMKFQENYPEVKVELTSTVTHFVTPDFDVFDATIVYGKVPKSSYLEANLLFEEQLSPVCIPGLLETEDPKKLDDKIDQFTWLHANAEQTDWKAWLTHRGYKGSLSKRNQNFPTLDHAMNAALQGFGIVIGDIKLAERDIKAKRLLRLYDDTVSSGMSYFFVHPKNGQHPLLARLLAQLLSE</sequence>
<accession>A0ABT4YVH2</accession>
<feature type="domain" description="HTH lysR-type" evidence="5">
    <location>
        <begin position="6"/>
        <end position="63"/>
    </location>
</feature>